<dbReference type="PANTHER" id="PTHR42085:SF2">
    <property type="entry name" value="F-BOX DOMAIN-CONTAINING PROTEIN"/>
    <property type="match status" value="1"/>
</dbReference>
<proteinExistence type="predicted"/>
<dbReference type="InterPro" id="IPR038883">
    <property type="entry name" value="AN11006-like"/>
</dbReference>
<protein>
    <submittedName>
        <fullName evidence="1">Uncharacterized protein</fullName>
    </submittedName>
</protein>
<dbReference type="EMBL" id="JAKJXO020000005">
    <property type="protein sequence ID" value="KAL1605432.1"/>
    <property type="molecule type" value="Genomic_DNA"/>
</dbReference>
<gene>
    <name evidence="1" type="ORF">SLS60_004982</name>
</gene>
<sequence length="305" mass="33938">MSEKGDSNHGRQEQCFLLEALPAELRVMVYENLLVNSEPITAPLREQLDDPTTLDLGFLCTNRQIHDEATAVFYSKNIISIRPHSMTIRSRGVPVPQYHHFVRHLKVEGLYCPDSLGKEWAKVLGDFGEEGNGNHKVNDYGKHSSSKIDFEARQLMKPIVSTLSTLLLRLRNLRTLHLTITPPDRISSKSVLAALLPLQNALPSILANVSPSVSILLSFEFEDCYCRMHVSPGFLVKDCLLVVACQVLFWKSHLRVEKMVMEARGAKLKETDGRTDLGVLVGEGVGKVVEAGRDVDGMIGRLVGL</sequence>
<name>A0ABR3RLZ8_9PLEO</name>
<organism evidence="1 2">
    <name type="scientific">Paraconiothyrium brasiliense</name>
    <dbReference type="NCBI Taxonomy" id="300254"/>
    <lineage>
        <taxon>Eukaryota</taxon>
        <taxon>Fungi</taxon>
        <taxon>Dikarya</taxon>
        <taxon>Ascomycota</taxon>
        <taxon>Pezizomycotina</taxon>
        <taxon>Dothideomycetes</taxon>
        <taxon>Pleosporomycetidae</taxon>
        <taxon>Pleosporales</taxon>
        <taxon>Massarineae</taxon>
        <taxon>Didymosphaeriaceae</taxon>
        <taxon>Paraconiothyrium</taxon>
    </lineage>
</organism>
<reference evidence="1 2" key="1">
    <citation type="submission" date="2024-02" db="EMBL/GenBank/DDBJ databases">
        <title>De novo assembly and annotation of 12 fungi associated with fruit tree decline syndrome in Ontario, Canada.</title>
        <authorList>
            <person name="Sulman M."/>
            <person name="Ellouze W."/>
            <person name="Ilyukhin E."/>
        </authorList>
    </citation>
    <scope>NUCLEOTIDE SEQUENCE [LARGE SCALE GENOMIC DNA]</scope>
    <source>
        <strain evidence="1 2">M42-189</strain>
    </source>
</reference>
<evidence type="ECO:0000313" key="2">
    <source>
        <dbReference type="Proteomes" id="UP001521785"/>
    </source>
</evidence>
<keyword evidence="2" id="KW-1185">Reference proteome</keyword>
<comment type="caution">
    <text evidence="1">The sequence shown here is derived from an EMBL/GenBank/DDBJ whole genome shotgun (WGS) entry which is preliminary data.</text>
</comment>
<dbReference type="Proteomes" id="UP001521785">
    <property type="component" value="Unassembled WGS sequence"/>
</dbReference>
<accession>A0ABR3RLZ8</accession>
<evidence type="ECO:0000313" key="1">
    <source>
        <dbReference type="EMBL" id="KAL1605432.1"/>
    </source>
</evidence>
<dbReference type="PANTHER" id="PTHR42085">
    <property type="entry name" value="F-BOX DOMAIN-CONTAINING PROTEIN"/>
    <property type="match status" value="1"/>
</dbReference>